<name>A0A5B0N3A5_PUCGR</name>
<sequence length="103" mass="11917">MKEQDDDNECLKNDKMAWKALLAGGRLAELIQTALDTEILSKDCKEIRLLGTDELVLMSQKILKKGTILDQPEPNEKNRVEIENHPSYTNRHHLWFAILFNKV</sequence>
<evidence type="ECO:0000256" key="6">
    <source>
        <dbReference type="ARBA" id="ARBA00023163"/>
    </source>
</evidence>
<dbReference type="GO" id="GO:0006357">
    <property type="term" value="P:regulation of transcription by RNA polymerase II"/>
    <property type="evidence" value="ECO:0007669"/>
    <property type="project" value="InterPro"/>
</dbReference>
<evidence type="ECO:0000313" key="9">
    <source>
        <dbReference type="EMBL" id="KAA1082469.1"/>
    </source>
</evidence>
<dbReference type="GO" id="GO:0003712">
    <property type="term" value="F:transcription coregulator activity"/>
    <property type="evidence" value="ECO:0007669"/>
    <property type="project" value="InterPro"/>
</dbReference>
<evidence type="ECO:0000256" key="5">
    <source>
        <dbReference type="ARBA" id="ARBA00023159"/>
    </source>
</evidence>
<accession>A0A5B0N3A5</accession>
<evidence type="ECO:0000313" key="10">
    <source>
        <dbReference type="Proteomes" id="UP000324748"/>
    </source>
</evidence>
<keyword evidence="6" id="KW-0804">Transcription</keyword>
<keyword evidence="5" id="KW-0010">Activator</keyword>
<proteinExistence type="inferred from homology"/>
<dbReference type="Proteomes" id="UP000324748">
    <property type="component" value="Unassembled WGS sequence"/>
</dbReference>
<evidence type="ECO:0000256" key="8">
    <source>
        <dbReference type="ARBA" id="ARBA00031256"/>
    </source>
</evidence>
<reference evidence="9 10" key="1">
    <citation type="submission" date="2019-05" db="EMBL/GenBank/DDBJ databases">
        <title>Emergence of the Ug99 lineage of the wheat stem rust pathogen through somatic hybridization.</title>
        <authorList>
            <person name="Li F."/>
            <person name="Upadhyaya N.M."/>
            <person name="Sperschneider J."/>
            <person name="Matny O."/>
            <person name="Nguyen-Phuc H."/>
            <person name="Mago R."/>
            <person name="Raley C."/>
            <person name="Miller M.E."/>
            <person name="Silverstein K.A.T."/>
            <person name="Henningsen E."/>
            <person name="Hirsch C.D."/>
            <person name="Visser B."/>
            <person name="Pretorius Z.A."/>
            <person name="Steffenson B.J."/>
            <person name="Schwessinger B."/>
            <person name="Dodds P.N."/>
            <person name="Figueroa M."/>
        </authorList>
    </citation>
    <scope>NUCLEOTIDE SEQUENCE [LARGE SCALE GENOMIC DNA]</scope>
    <source>
        <strain evidence="9">21-0</strain>
    </source>
</reference>
<dbReference type="AlphaFoldDB" id="A0A5B0N3A5"/>
<dbReference type="InterPro" id="IPR014801">
    <property type="entry name" value="Mediator_Med5_fun"/>
</dbReference>
<evidence type="ECO:0000256" key="7">
    <source>
        <dbReference type="ARBA" id="ARBA00023242"/>
    </source>
</evidence>
<comment type="caution">
    <text evidence="9">The sequence shown here is derived from an EMBL/GenBank/DDBJ whole genome shotgun (WGS) entry which is preliminary data.</text>
</comment>
<dbReference type="GO" id="GO:0016592">
    <property type="term" value="C:mediator complex"/>
    <property type="evidence" value="ECO:0007669"/>
    <property type="project" value="InterPro"/>
</dbReference>
<gene>
    <name evidence="9" type="primary">NUT1_2</name>
    <name evidence="9" type="ORF">PGT21_004369</name>
</gene>
<dbReference type="PANTHER" id="PTHR35784">
    <property type="entry name" value="MEDIATOR OF RNA POLYMERASE II TRANSCRIPTION SUBUNIT 5"/>
    <property type="match status" value="1"/>
</dbReference>
<comment type="similarity">
    <text evidence="2">Belongs to the Mediator complex subunit 5 family.</text>
</comment>
<keyword evidence="10" id="KW-1185">Reference proteome</keyword>
<organism evidence="9 10">
    <name type="scientific">Puccinia graminis f. sp. tritici</name>
    <dbReference type="NCBI Taxonomy" id="56615"/>
    <lineage>
        <taxon>Eukaryota</taxon>
        <taxon>Fungi</taxon>
        <taxon>Dikarya</taxon>
        <taxon>Basidiomycota</taxon>
        <taxon>Pucciniomycotina</taxon>
        <taxon>Pucciniomycetes</taxon>
        <taxon>Pucciniales</taxon>
        <taxon>Pucciniaceae</taxon>
        <taxon>Puccinia</taxon>
    </lineage>
</organism>
<evidence type="ECO:0000256" key="4">
    <source>
        <dbReference type="ARBA" id="ARBA00023015"/>
    </source>
</evidence>
<comment type="subcellular location">
    <subcellularLocation>
        <location evidence="1">Nucleus</location>
    </subcellularLocation>
</comment>
<keyword evidence="4" id="KW-0805">Transcription regulation</keyword>
<keyword evidence="7" id="KW-0539">Nucleus</keyword>
<evidence type="ECO:0000256" key="3">
    <source>
        <dbReference type="ARBA" id="ARBA00020628"/>
    </source>
</evidence>
<dbReference type="EMBL" id="VSWC01000119">
    <property type="protein sequence ID" value="KAA1082469.1"/>
    <property type="molecule type" value="Genomic_DNA"/>
</dbReference>
<protein>
    <recommendedName>
        <fullName evidence="3">Mediator of RNA polymerase II transcription subunit 5</fullName>
    </recommendedName>
    <alternativeName>
        <fullName evidence="8">Mediator complex subunit 5</fullName>
    </alternativeName>
</protein>
<evidence type="ECO:0000256" key="1">
    <source>
        <dbReference type="ARBA" id="ARBA00004123"/>
    </source>
</evidence>
<evidence type="ECO:0000256" key="2">
    <source>
        <dbReference type="ARBA" id="ARBA00008782"/>
    </source>
</evidence>
<dbReference type="PANTHER" id="PTHR35784:SF1">
    <property type="entry name" value="MEDIATOR OF RNA POLYMERASE II TRANSCRIPTION SUBUNIT 5"/>
    <property type="match status" value="1"/>
</dbReference>